<dbReference type="PROSITE" id="PS00892">
    <property type="entry name" value="HIT_1"/>
    <property type="match status" value="1"/>
</dbReference>
<evidence type="ECO:0000256" key="3">
    <source>
        <dbReference type="PROSITE-ProRule" id="PRU00464"/>
    </source>
</evidence>
<dbReference type="Gene3D" id="3.30.428.10">
    <property type="entry name" value="HIT-like"/>
    <property type="match status" value="1"/>
</dbReference>
<reference evidence="5" key="1">
    <citation type="submission" date="2021-01" db="EMBL/GenBank/DDBJ databases">
        <authorList>
            <person name="Corre E."/>
            <person name="Pelletier E."/>
            <person name="Niang G."/>
            <person name="Scheremetjew M."/>
            <person name="Finn R."/>
            <person name="Kale V."/>
            <person name="Holt S."/>
            <person name="Cochrane G."/>
            <person name="Meng A."/>
            <person name="Brown T."/>
            <person name="Cohen L."/>
        </authorList>
    </citation>
    <scope>NUCLEOTIDE SEQUENCE</scope>
    <source>
        <strain evidence="5">E4-10</strain>
    </source>
</reference>
<feature type="active site" description="Tele-AMP-histidine intermediate" evidence="1">
    <location>
        <position position="145"/>
    </location>
</feature>
<dbReference type="SUPFAM" id="SSF54197">
    <property type="entry name" value="HIT-like"/>
    <property type="match status" value="1"/>
</dbReference>
<dbReference type="FunFam" id="3.30.428.10:FF:000005">
    <property type="entry name" value="Histidine triad nucleotide-binding protein 1"/>
    <property type="match status" value="1"/>
</dbReference>
<dbReference type="PRINTS" id="PR00332">
    <property type="entry name" value="HISTRIAD"/>
</dbReference>
<dbReference type="InterPro" id="IPR001310">
    <property type="entry name" value="Histidine_triad_HIT"/>
</dbReference>
<dbReference type="GO" id="GO:0003824">
    <property type="term" value="F:catalytic activity"/>
    <property type="evidence" value="ECO:0007669"/>
    <property type="project" value="InterPro"/>
</dbReference>
<dbReference type="AlphaFoldDB" id="A0A7S0PCT9"/>
<dbReference type="InterPro" id="IPR036265">
    <property type="entry name" value="HIT-like_sf"/>
</dbReference>
<feature type="short sequence motif" description="Histidine triad motif" evidence="2 3">
    <location>
        <begin position="143"/>
        <end position="147"/>
    </location>
</feature>
<gene>
    <name evidence="5" type="ORF">CROE0942_LOCUS7266</name>
</gene>
<accession>A0A7S0PCT9</accession>
<protein>
    <recommendedName>
        <fullName evidence="4">HIT domain-containing protein</fullName>
    </recommendedName>
</protein>
<proteinExistence type="predicted"/>
<dbReference type="InterPro" id="IPR019808">
    <property type="entry name" value="Histidine_triad_CS"/>
</dbReference>
<sequence>MALAAAAARVCRHAAARHLPSRWLLPAPLRLMASASGPGTSDGFPDTVFGKILRKEIPSSVVYEDDSVYAFNDIAPQAPVHVVVIPKVRDGLVGIQAAEDRHAAILGKLMLAASKVAKAAGVAEGGYRVVVNAGEHGCQTVDHIHLHVIGGKQLTWPPGTGAPEGSKTA</sequence>
<organism evidence="5">
    <name type="scientific">Cafeteria roenbergensis</name>
    <name type="common">Marine flagellate</name>
    <dbReference type="NCBI Taxonomy" id="33653"/>
    <lineage>
        <taxon>Eukaryota</taxon>
        <taxon>Sar</taxon>
        <taxon>Stramenopiles</taxon>
        <taxon>Bigyra</taxon>
        <taxon>Opalozoa</taxon>
        <taxon>Bicosoecida</taxon>
        <taxon>Cafeteriaceae</taxon>
        <taxon>Cafeteria</taxon>
    </lineage>
</organism>
<evidence type="ECO:0000313" key="5">
    <source>
        <dbReference type="EMBL" id="CAD8562889.1"/>
    </source>
</evidence>
<evidence type="ECO:0000259" key="4">
    <source>
        <dbReference type="PROSITE" id="PS51084"/>
    </source>
</evidence>
<name>A0A7S0PCT9_CAFRO</name>
<dbReference type="Pfam" id="PF01230">
    <property type="entry name" value="HIT"/>
    <property type="match status" value="1"/>
</dbReference>
<feature type="domain" description="HIT" evidence="4">
    <location>
        <begin position="48"/>
        <end position="160"/>
    </location>
</feature>
<dbReference type="EMBL" id="HBET01010528">
    <property type="protein sequence ID" value="CAD8562889.1"/>
    <property type="molecule type" value="Transcribed_RNA"/>
</dbReference>
<evidence type="ECO:0000256" key="2">
    <source>
        <dbReference type="PIRSR" id="PIRSR601310-3"/>
    </source>
</evidence>
<evidence type="ECO:0000256" key="1">
    <source>
        <dbReference type="PIRSR" id="PIRSR601310-1"/>
    </source>
</evidence>
<dbReference type="InterPro" id="IPR011146">
    <property type="entry name" value="HIT-like"/>
</dbReference>
<dbReference type="CDD" id="cd01276">
    <property type="entry name" value="PKCI_related"/>
    <property type="match status" value="1"/>
</dbReference>
<dbReference type="PROSITE" id="PS51084">
    <property type="entry name" value="HIT_2"/>
    <property type="match status" value="1"/>
</dbReference>
<dbReference type="PANTHER" id="PTHR23089">
    <property type="entry name" value="HISTIDINE TRIAD HIT PROTEIN"/>
    <property type="match status" value="1"/>
</dbReference>